<protein>
    <submittedName>
        <fullName evidence="2">Phage DNA packaging protein J</fullName>
    </submittedName>
</protein>
<dbReference type="EMBL" id="JABXWT010000014">
    <property type="protein sequence ID" value="NVO57715.1"/>
    <property type="molecule type" value="Genomic_DNA"/>
</dbReference>
<proteinExistence type="predicted"/>
<keyword evidence="3" id="KW-1185">Reference proteome</keyword>
<organism evidence="2 3">
    <name type="scientific">Ruegeria haliotis</name>
    <dbReference type="NCBI Taxonomy" id="2747601"/>
    <lineage>
        <taxon>Bacteria</taxon>
        <taxon>Pseudomonadati</taxon>
        <taxon>Pseudomonadota</taxon>
        <taxon>Alphaproteobacteria</taxon>
        <taxon>Rhodobacterales</taxon>
        <taxon>Roseobacteraceae</taxon>
        <taxon>Ruegeria</taxon>
    </lineage>
</organism>
<feature type="region of interest" description="Disordered" evidence="1">
    <location>
        <begin position="1"/>
        <end position="21"/>
    </location>
</feature>
<gene>
    <name evidence="2" type="ORF">HW561_18105</name>
</gene>
<accession>A0ABX2PU57</accession>
<comment type="caution">
    <text evidence="2">The sequence shown here is derived from an EMBL/GenBank/DDBJ whole genome shotgun (WGS) entry which is preliminary data.</text>
</comment>
<reference evidence="2 3" key="1">
    <citation type="submission" date="2020-06" db="EMBL/GenBank/DDBJ databases">
        <authorList>
            <person name="Cao W.R."/>
        </authorList>
    </citation>
    <scope>NUCLEOTIDE SEQUENCE [LARGE SCALE GENOMIC DNA]</scope>
    <source>
        <strain evidence="2 3">B1Z28</strain>
    </source>
</reference>
<dbReference type="Proteomes" id="UP000630805">
    <property type="component" value="Unassembled WGS sequence"/>
</dbReference>
<sequence>MKGLPRLPNERFGARPRRPQPLRCADTARVPCRFPARATSAIAAWSFHPFASDRPFSNSFVKQTNGIVSISAP</sequence>
<evidence type="ECO:0000256" key="1">
    <source>
        <dbReference type="SAM" id="MobiDB-lite"/>
    </source>
</evidence>
<name>A0ABX2PU57_9RHOB</name>
<evidence type="ECO:0000313" key="2">
    <source>
        <dbReference type="EMBL" id="NVO57715.1"/>
    </source>
</evidence>
<evidence type="ECO:0000313" key="3">
    <source>
        <dbReference type="Proteomes" id="UP000630805"/>
    </source>
</evidence>